<organism evidence="2 3">
    <name type="scientific">Mucilaginibacter oryzae</name>
    <dbReference type="NCBI Taxonomy" id="468058"/>
    <lineage>
        <taxon>Bacteria</taxon>
        <taxon>Pseudomonadati</taxon>
        <taxon>Bacteroidota</taxon>
        <taxon>Sphingobacteriia</taxon>
        <taxon>Sphingobacteriales</taxon>
        <taxon>Sphingobacteriaceae</taxon>
        <taxon>Mucilaginibacter</taxon>
    </lineage>
</organism>
<evidence type="ECO:0000313" key="2">
    <source>
        <dbReference type="EMBL" id="PWK79823.1"/>
    </source>
</evidence>
<protein>
    <submittedName>
        <fullName evidence="2">Pimeloyl-ACP methyl ester carboxylesterase</fullName>
    </submittedName>
</protein>
<dbReference type="InterPro" id="IPR052897">
    <property type="entry name" value="Sec-Metab_Biosynth_Hydrolase"/>
</dbReference>
<dbReference type="SUPFAM" id="SSF53474">
    <property type="entry name" value="alpha/beta-Hydrolases"/>
    <property type="match status" value="1"/>
</dbReference>
<evidence type="ECO:0000259" key="1">
    <source>
        <dbReference type="Pfam" id="PF12697"/>
    </source>
</evidence>
<dbReference type="InterPro" id="IPR029058">
    <property type="entry name" value="AB_hydrolase_fold"/>
</dbReference>
<dbReference type="AlphaFoldDB" id="A0A316HI58"/>
<dbReference type="Proteomes" id="UP000245678">
    <property type="component" value="Unassembled WGS sequence"/>
</dbReference>
<evidence type="ECO:0000313" key="3">
    <source>
        <dbReference type="Proteomes" id="UP000245678"/>
    </source>
</evidence>
<sequence length="247" mass="26996">MEKTQSEKQIFVLVHGAWAGPFAWQMVKDTLESSGNEVVALQLPGHGTDNTPAGTLHMDTYINYVSGAIEKIGRKVILVGHSLAGMIISGVAEQVPGLVEKLVYIAGYVPQNGQSAYMISLEDTQSLLGASLIVSNDQSEFDIKREDIINIVCQDGTEEVQELILNNYKAEPAAPFSDPISLSDEKFGSVEKYYIETLQDHGIGNELQKRMIAQAKIKNSYQLNSGHTPLLSQPAELSNILQVIAQH</sequence>
<name>A0A316HI58_9SPHI</name>
<dbReference type="RefSeq" id="WP_109605747.1">
    <property type="nucleotide sequence ID" value="NZ_QGHA01000001.1"/>
</dbReference>
<dbReference type="Gene3D" id="3.40.50.1820">
    <property type="entry name" value="alpha/beta hydrolase"/>
    <property type="match status" value="1"/>
</dbReference>
<dbReference type="PANTHER" id="PTHR37017">
    <property type="entry name" value="AB HYDROLASE-1 DOMAIN-CONTAINING PROTEIN-RELATED"/>
    <property type="match status" value="1"/>
</dbReference>
<dbReference type="PANTHER" id="PTHR37017:SF11">
    <property type="entry name" value="ESTERASE_LIPASE_THIOESTERASE DOMAIN-CONTAINING PROTEIN"/>
    <property type="match status" value="1"/>
</dbReference>
<gene>
    <name evidence="2" type="ORF">LX99_00283</name>
</gene>
<accession>A0A316HI58</accession>
<feature type="domain" description="AB hydrolase-1" evidence="1">
    <location>
        <begin position="11"/>
        <end position="237"/>
    </location>
</feature>
<reference evidence="2 3" key="1">
    <citation type="submission" date="2018-05" db="EMBL/GenBank/DDBJ databases">
        <title>Genomic Encyclopedia of Archaeal and Bacterial Type Strains, Phase II (KMG-II): from individual species to whole genera.</title>
        <authorList>
            <person name="Goeker M."/>
        </authorList>
    </citation>
    <scope>NUCLEOTIDE SEQUENCE [LARGE SCALE GENOMIC DNA]</scope>
    <source>
        <strain evidence="2 3">DSM 19975</strain>
    </source>
</reference>
<proteinExistence type="predicted"/>
<dbReference type="EMBL" id="QGHA01000001">
    <property type="protein sequence ID" value="PWK79823.1"/>
    <property type="molecule type" value="Genomic_DNA"/>
</dbReference>
<dbReference type="InterPro" id="IPR000073">
    <property type="entry name" value="AB_hydrolase_1"/>
</dbReference>
<dbReference type="Pfam" id="PF12697">
    <property type="entry name" value="Abhydrolase_6"/>
    <property type="match status" value="1"/>
</dbReference>
<comment type="caution">
    <text evidence="2">The sequence shown here is derived from an EMBL/GenBank/DDBJ whole genome shotgun (WGS) entry which is preliminary data.</text>
</comment>
<keyword evidence="3" id="KW-1185">Reference proteome</keyword>